<dbReference type="AlphaFoldDB" id="A0A1M4Z290"/>
<dbReference type="PANTHER" id="PTHR14859:SF15">
    <property type="entry name" value="ENDONUCLEASE_EXONUCLEASE_PHOSPHATASE DOMAIN-CONTAINING PROTEIN"/>
    <property type="match status" value="1"/>
</dbReference>
<gene>
    <name evidence="2" type="ORF">SAMN02745218_01509</name>
</gene>
<evidence type="ECO:0000259" key="1">
    <source>
        <dbReference type="Pfam" id="PF03372"/>
    </source>
</evidence>
<name>A0A1M4Z290_9FIRM</name>
<dbReference type="Proteomes" id="UP000184196">
    <property type="component" value="Unassembled WGS sequence"/>
</dbReference>
<dbReference type="GO" id="GO:0016020">
    <property type="term" value="C:membrane"/>
    <property type="evidence" value="ECO:0007669"/>
    <property type="project" value="GOC"/>
</dbReference>
<keyword evidence="3" id="KW-1185">Reference proteome</keyword>
<dbReference type="InterPro" id="IPR036691">
    <property type="entry name" value="Endo/exonu/phosph_ase_sf"/>
</dbReference>
<dbReference type="OrthoDB" id="9793162at2"/>
<evidence type="ECO:0000313" key="3">
    <source>
        <dbReference type="Proteomes" id="UP000184196"/>
    </source>
</evidence>
<dbReference type="GO" id="GO:0004527">
    <property type="term" value="F:exonuclease activity"/>
    <property type="evidence" value="ECO:0007669"/>
    <property type="project" value="UniProtKB-KW"/>
</dbReference>
<dbReference type="InterPro" id="IPR051916">
    <property type="entry name" value="GPI-anchor_lipid_remodeler"/>
</dbReference>
<accession>A0A1M4Z290</accession>
<evidence type="ECO:0000313" key="2">
    <source>
        <dbReference type="EMBL" id="SHF12179.1"/>
    </source>
</evidence>
<keyword evidence="2" id="KW-0540">Nuclease</keyword>
<keyword evidence="2" id="KW-0255">Endonuclease</keyword>
<dbReference type="GO" id="GO:0006506">
    <property type="term" value="P:GPI anchor biosynthetic process"/>
    <property type="evidence" value="ECO:0007669"/>
    <property type="project" value="TreeGrafter"/>
</dbReference>
<proteinExistence type="predicted"/>
<feature type="domain" description="Endonuclease/exonuclease/phosphatase" evidence="1">
    <location>
        <begin position="8"/>
        <end position="213"/>
    </location>
</feature>
<reference evidence="3" key="1">
    <citation type="submission" date="2016-11" db="EMBL/GenBank/DDBJ databases">
        <authorList>
            <person name="Varghese N."/>
            <person name="Submissions S."/>
        </authorList>
    </citation>
    <scope>NUCLEOTIDE SEQUENCE [LARGE SCALE GENOMIC DNA]</scope>
    <source>
        <strain evidence="3">DSM 11792</strain>
    </source>
</reference>
<dbReference type="RefSeq" id="WP_073164704.1">
    <property type="nucleotide sequence ID" value="NZ_FQUW01000015.1"/>
</dbReference>
<dbReference type="Gene3D" id="3.60.10.10">
    <property type="entry name" value="Endonuclease/exonuclease/phosphatase"/>
    <property type="match status" value="1"/>
</dbReference>
<organism evidence="2 3">
    <name type="scientific">Desulfofundulus australicus DSM 11792</name>
    <dbReference type="NCBI Taxonomy" id="1121425"/>
    <lineage>
        <taxon>Bacteria</taxon>
        <taxon>Bacillati</taxon>
        <taxon>Bacillota</taxon>
        <taxon>Clostridia</taxon>
        <taxon>Eubacteriales</taxon>
        <taxon>Peptococcaceae</taxon>
        <taxon>Desulfofundulus</taxon>
    </lineage>
</organism>
<dbReference type="EMBL" id="FQUW01000015">
    <property type="protein sequence ID" value="SHF12179.1"/>
    <property type="molecule type" value="Genomic_DNA"/>
</dbReference>
<dbReference type="InterPro" id="IPR005135">
    <property type="entry name" value="Endo/exonuclease/phosphatase"/>
</dbReference>
<keyword evidence="2" id="KW-0378">Hydrolase</keyword>
<dbReference type="PANTHER" id="PTHR14859">
    <property type="entry name" value="CALCOFLUOR WHITE HYPERSENSITIVE PROTEIN PRECURSOR"/>
    <property type="match status" value="1"/>
</dbReference>
<protein>
    <submittedName>
        <fullName evidence="2">Metal-dependent hydrolase, endonuclease/exonuclease/phosphatase family</fullName>
    </submittedName>
</protein>
<dbReference type="Pfam" id="PF03372">
    <property type="entry name" value="Exo_endo_phos"/>
    <property type="match status" value="1"/>
</dbReference>
<sequence>MGCPVRLLTCNIHHGQGIDGKVKLQRLASVLQQYNPDAVALQEVDRHLPRSHLRHQARVLARYLSMYFAFAPTINWLGICQYGMAVLSRYPISRHQYHPLPAGTEPRGLQVTRISLREEGFLLLNTHLGLDYREREIQIKEIRKILRLLNGPVVLAGDMNTEKLAIPELPVTPVPTLPTFPSYRPRFALDRIFASCHWQVVHAMTLPTTASDHLPLLVELVLES</sequence>
<dbReference type="GO" id="GO:0004519">
    <property type="term" value="F:endonuclease activity"/>
    <property type="evidence" value="ECO:0007669"/>
    <property type="project" value="UniProtKB-KW"/>
</dbReference>
<dbReference type="SUPFAM" id="SSF56219">
    <property type="entry name" value="DNase I-like"/>
    <property type="match status" value="1"/>
</dbReference>
<keyword evidence="2" id="KW-0269">Exonuclease</keyword>